<name>A0A1I7T1P1_9PELO</name>
<dbReference type="Pfam" id="PF00646">
    <property type="entry name" value="F-box"/>
    <property type="match status" value="1"/>
</dbReference>
<dbReference type="InterPro" id="IPR012885">
    <property type="entry name" value="F-box_Sdz-33"/>
</dbReference>
<evidence type="ECO:0000313" key="2">
    <source>
        <dbReference type="Proteomes" id="UP000095282"/>
    </source>
</evidence>
<dbReference type="Proteomes" id="UP000095282">
    <property type="component" value="Unplaced"/>
</dbReference>
<protein>
    <submittedName>
        <fullName evidence="3">F-box domain-containing protein</fullName>
    </submittedName>
</protein>
<dbReference type="InterPro" id="IPR001810">
    <property type="entry name" value="F-box_dom"/>
</dbReference>
<dbReference type="eggNOG" id="ENOG502THJQ">
    <property type="taxonomic scope" value="Eukaryota"/>
</dbReference>
<accession>A0A1I7T1P1</accession>
<sequence>MCVAFPLLRLPSVAFREVVRLLDLNTLIKLGLCSERSKRLVKHNHINHHSKKPILTMILNPLSSYITIQYFDEYGSKNLNFMLSDLSLLPRDDIQYWNFKGFCFPVHVASEHLYQTYWVNWITGAKILVPYMTDLLNIRIHELYIKLSYEFSYSMNAVDWAMSCQDSVHSLQVEGRCSDERELNYAMDKCKVTDFLYLNVPTSVSFQRDMNFQLNKIHLVNTPWLTIDNLLQLDCCEIIIERKRFTSKVMNRYLKSWINGGHPKLRKLSVGIEPIRLNVLTEGLDGALVRRQERRQYVVNEKETVWIGDSWDIRGDQVASILGYETEFSPSKTFSMVVWPDFEGNMYDL</sequence>
<proteinExistence type="predicted"/>
<keyword evidence="2" id="KW-1185">Reference proteome</keyword>
<dbReference type="PANTHER" id="PTHR21503">
    <property type="entry name" value="F-BOX-CONTAINING HYPOTHETICAL PROTEIN C.ELEGANS"/>
    <property type="match status" value="1"/>
</dbReference>
<evidence type="ECO:0000259" key="1">
    <source>
        <dbReference type="PROSITE" id="PS50181"/>
    </source>
</evidence>
<feature type="domain" description="F-box" evidence="1">
    <location>
        <begin position="4"/>
        <end position="50"/>
    </location>
</feature>
<dbReference type="WBParaSite" id="Csp11.Scaffold463.g1561.t1">
    <property type="protein sequence ID" value="Csp11.Scaffold463.g1561.t1"/>
    <property type="gene ID" value="Csp11.Scaffold463.g1561"/>
</dbReference>
<reference evidence="3" key="1">
    <citation type="submission" date="2016-11" db="UniProtKB">
        <authorList>
            <consortium name="WormBaseParasite"/>
        </authorList>
    </citation>
    <scope>IDENTIFICATION</scope>
</reference>
<dbReference type="PROSITE" id="PS50181">
    <property type="entry name" value="FBOX"/>
    <property type="match status" value="1"/>
</dbReference>
<dbReference type="AlphaFoldDB" id="A0A1I7T1P1"/>
<dbReference type="Pfam" id="PF07735">
    <property type="entry name" value="FBA_2"/>
    <property type="match status" value="1"/>
</dbReference>
<organism evidence="2 3">
    <name type="scientific">Caenorhabditis tropicalis</name>
    <dbReference type="NCBI Taxonomy" id="1561998"/>
    <lineage>
        <taxon>Eukaryota</taxon>
        <taxon>Metazoa</taxon>
        <taxon>Ecdysozoa</taxon>
        <taxon>Nematoda</taxon>
        <taxon>Chromadorea</taxon>
        <taxon>Rhabditida</taxon>
        <taxon>Rhabditina</taxon>
        <taxon>Rhabditomorpha</taxon>
        <taxon>Rhabditoidea</taxon>
        <taxon>Rhabditidae</taxon>
        <taxon>Peloderinae</taxon>
        <taxon>Caenorhabditis</taxon>
    </lineage>
</organism>
<evidence type="ECO:0000313" key="3">
    <source>
        <dbReference type="WBParaSite" id="Csp11.Scaffold463.g1561.t1"/>
    </source>
</evidence>